<dbReference type="AlphaFoldDB" id="A0A2I0QW12"/>
<evidence type="ECO:0008006" key="3">
    <source>
        <dbReference type="Google" id="ProtNLM"/>
    </source>
</evidence>
<dbReference type="RefSeq" id="WP_101330259.1">
    <property type="nucleotide sequence ID" value="NZ_PJNH01000001.1"/>
</dbReference>
<evidence type="ECO:0000313" key="1">
    <source>
        <dbReference type="EMBL" id="PKR78515.1"/>
    </source>
</evidence>
<proteinExistence type="predicted"/>
<dbReference type="Proteomes" id="UP000243524">
    <property type="component" value="Unassembled WGS sequence"/>
</dbReference>
<protein>
    <recommendedName>
        <fullName evidence="3">Copper amine oxidase-like N-terminal domain-containing protein</fullName>
    </recommendedName>
</protein>
<gene>
    <name evidence="1" type="ORF">CEY16_01805</name>
</gene>
<evidence type="ECO:0000313" key="2">
    <source>
        <dbReference type="Proteomes" id="UP000243524"/>
    </source>
</evidence>
<name>A0A2I0QW12_9BACI</name>
<comment type="caution">
    <text evidence="1">The sequence shown here is derived from an EMBL/GenBank/DDBJ whole genome shotgun (WGS) entry which is preliminary data.</text>
</comment>
<keyword evidence="2" id="KW-1185">Reference proteome</keyword>
<dbReference type="OrthoDB" id="2431422at2"/>
<dbReference type="EMBL" id="PJNH01000001">
    <property type="protein sequence ID" value="PKR78515.1"/>
    <property type="molecule type" value="Genomic_DNA"/>
</dbReference>
<organism evidence="1 2">
    <name type="scientific">Halalkalibacillus sediminis</name>
    <dbReference type="NCBI Taxonomy" id="2018042"/>
    <lineage>
        <taxon>Bacteria</taxon>
        <taxon>Bacillati</taxon>
        <taxon>Bacillota</taxon>
        <taxon>Bacilli</taxon>
        <taxon>Bacillales</taxon>
        <taxon>Bacillaceae</taxon>
        <taxon>Halalkalibacillus</taxon>
    </lineage>
</organism>
<reference evidence="1 2" key="1">
    <citation type="submission" date="2017-06" db="EMBL/GenBank/DDBJ databases">
        <title>the draft geome sequence of Illustriluteabacillus marina B3227.</title>
        <authorList>
            <person name="He R.-H."/>
            <person name="Du Z.-J."/>
        </authorList>
    </citation>
    <scope>NUCLEOTIDE SEQUENCE [LARGE SCALE GENOMIC DNA]</scope>
    <source>
        <strain evidence="1 2">B3227</strain>
    </source>
</reference>
<sequence>MKYIIGVLSAMILVTIILGTYQWTEWSESESSIEDSTPLMKVDLREHNEYISVEQTFTQGLNGEFEVEVPANASDFLCTKSDGEDCAVSENSIQVVPDDSLTFSFQLPIEELGDELLFVKDWWVRLAKDGEPVGFESHIQMTGLKQKESKWLMSRSPEYVNQLETINYYEWNFNKHEPLNLMKVSNLYSSYEDVGPLQVHSTIPVKISPLKEVMDIVPFETPFLLVISPSEKSISQPGMASIPSLEKRKVASAMLDNHLLSTSSDMDRRTMNVLSQYFYLNEPKNEHEAAMVRELKKVVSESEKSQWLEEMSAMQWTDENISRKMDRMLSNIFNVETEFFTLNKDAEEPVPFYGKDNRSIRLDGKAQEVEWDSIIYRESSYIPIAGLSELLDFRIVGLSEGDELFINYNSDRYRFFLDQDVFIVNEESYGVEEDLLVQIGKEVYIKSERVADILSFDLTLRDQWLNIKK</sequence>
<accession>A0A2I0QW12</accession>